<dbReference type="PROSITE" id="PS50110">
    <property type="entry name" value="RESPONSE_REGULATORY"/>
    <property type="match status" value="1"/>
</dbReference>
<evidence type="ECO:0000313" key="8">
    <source>
        <dbReference type="Proteomes" id="UP000186736"/>
    </source>
</evidence>
<dbReference type="Proteomes" id="UP000186736">
    <property type="component" value="Unassembled WGS sequence"/>
</dbReference>
<dbReference type="PROSITE" id="PS50109">
    <property type="entry name" value="HIS_KIN"/>
    <property type="match status" value="1"/>
</dbReference>
<dbReference type="AlphaFoldDB" id="A0A1Q9R5B6"/>
<feature type="domain" description="Response regulatory" evidence="6">
    <location>
        <begin position="422"/>
        <end position="537"/>
    </location>
</feature>
<dbReference type="PRINTS" id="PR00344">
    <property type="entry name" value="BCTRLSENSOR"/>
</dbReference>
<dbReference type="EMBL" id="MKZO01000021">
    <property type="protein sequence ID" value="OLS62609.1"/>
    <property type="molecule type" value="Genomic_DNA"/>
</dbReference>
<dbReference type="SUPFAM" id="SSF55874">
    <property type="entry name" value="ATPase domain of HSP90 chaperone/DNA topoisomerase II/histidine kinase"/>
    <property type="match status" value="1"/>
</dbReference>
<evidence type="ECO:0000256" key="1">
    <source>
        <dbReference type="ARBA" id="ARBA00000085"/>
    </source>
</evidence>
<evidence type="ECO:0000259" key="6">
    <source>
        <dbReference type="PROSITE" id="PS50110"/>
    </source>
</evidence>
<comment type="caution">
    <text evidence="7">The sequence shown here is derived from an EMBL/GenBank/DDBJ whole genome shotgun (WGS) entry which is preliminary data.</text>
</comment>
<dbReference type="RefSeq" id="WP_372239118.1">
    <property type="nucleotide sequence ID" value="NZ_MKZO01000021.1"/>
</dbReference>
<comment type="catalytic activity">
    <reaction evidence="1">
        <text>ATP + protein L-histidine = ADP + protein N-phospho-L-histidine.</text>
        <dbReference type="EC" id="2.7.13.3"/>
    </reaction>
</comment>
<dbReference type="Pfam" id="PF02518">
    <property type="entry name" value="HATPase_c"/>
    <property type="match status" value="1"/>
</dbReference>
<dbReference type="PANTHER" id="PTHR43065">
    <property type="entry name" value="SENSOR HISTIDINE KINASE"/>
    <property type="match status" value="1"/>
</dbReference>
<evidence type="ECO:0000313" key="7">
    <source>
        <dbReference type="EMBL" id="OLS62609.1"/>
    </source>
</evidence>
<dbReference type="Pfam" id="PF00072">
    <property type="entry name" value="Response_reg"/>
    <property type="match status" value="1"/>
</dbReference>
<accession>A0A1Q9R5B6</accession>
<dbReference type="Gene3D" id="1.10.287.130">
    <property type="match status" value="1"/>
</dbReference>
<dbReference type="GO" id="GO:0000155">
    <property type="term" value="F:phosphorelay sensor kinase activity"/>
    <property type="evidence" value="ECO:0007669"/>
    <property type="project" value="InterPro"/>
</dbReference>
<proteinExistence type="predicted"/>
<name>A0A1Q9R5B6_PSEPU</name>
<gene>
    <name evidence="7" type="ORF">PSEMO_25600</name>
</gene>
<dbReference type="InterPro" id="IPR036097">
    <property type="entry name" value="HisK_dim/P_sf"/>
</dbReference>
<dbReference type="EC" id="2.7.13.3" evidence="2"/>
<keyword evidence="3" id="KW-0597">Phosphoprotein</keyword>
<dbReference type="Pfam" id="PF00512">
    <property type="entry name" value="HisKA"/>
    <property type="match status" value="1"/>
</dbReference>
<sequence>MNHSSANSERALILAPPPISGQALNLLDQAGLQALVMRSLEELAGTLDQGAGLAIIAHTSLDGFESSQLKQYLGSQPLWSDLPVLLLGDGAQSISHSPDLCLALGNLFILPCPFAEQALLDLAHSSLRARRRQYYSCQQGLELASLQRQTEERVRHLREEEQRLHQDQKMEAIGQLAGGVAHDFNNLLTGIGGSLELIRQRHTQQRPEEIPRLVEMGLNAVQRAASITHRLLAFSSRQSLDDRPVQLAALLERKRLNEVLGPGVRLQVRIDDKLWPAKADARQLQEALDNLLVNARDALPEGGEVRIEVSNRHLPRPLPEAHPLSGTDFVRISVSDNGCGMAQSTLDRAFDPFFTTKGIGQGTGLGLSMVYGFSRQSHGHVSLHSRLGQGTEVELLLPRHHPQDPAAPVACGNEAQAGHEQRILIVESDSTVRHLVRDHLTEQGYPCQDVADADQALSLLRSERHYDLLICNIGLPGMSGLQLAEIARKLRGGLRVLFITGYAENASAHLGRLAPGMQVLNKPFSFATLKDKVAHMLASEGRP</sequence>
<dbReference type="InterPro" id="IPR003594">
    <property type="entry name" value="HATPase_dom"/>
</dbReference>
<dbReference type="InterPro" id="IPR036890">
    <property type="entry name" value="HATPase_C_sf"/>
</dbReference>
<protein>
    <recommendedName>
        <fullName evidence="2">histidine kinase</fullName>
        <ecNumber evidence="2">2.7.13.3</ecNumber>
    </recommendedName>
</protein>
<dbReference type="SMART" id="SM00387">
    <property type="entry name" value="HATPase_c"/>
    <property type="match status" value="1"/>
</dbReference>
<dbReference type="PANTHER" id="PTHR43065:SF42">
    <property type="entry name" value="TWO-COMPONENT SENSOR PPRA"/>
    <property type="match status" value="1"/>
</dbReference>
<dbReference type="Gene3D" id="3.40.50.2300">
    <property type="match status" value="1"/>
</dbReference>
<organism evidence="7 8">
    <name type="scientific">Pseudomonas putida</name>
    <name type="common">Arthrobacter siderocapsulatus</name>
    <dbReference type="NCBI Taxonomy" id="303"/>
    <lineage>
        <taxon>Bacteria</taxon>
        <taxon>Pseudomonadati</taxon>
        <taxon>Pseudomonadota</taxon>
        <taxon>Gammaproteobacteria</taxon>
        <taxon>Pseudomonadales</taxon>
        <taxon>Pseudomonadaceae</taxon>
        <taxon>Pseudomonas</taxon>
    </lineage>
</organism>
<dbReference type="InterPro" id="IPR004358">
    <property type="entry name" value="Sig_transdc_His_kin-like_C"/>
</dbReference>
<reference evidence="7 8" key="1">
    <citation type="submission" date="2016-10" db="EMBL/GenBank/DDBJ databases">
        <title>Genome Sequence of Pseudomonas putida GM4FR.</title>
        <authorList>
            <person name="Poehlein A."/>
            <person name="Wemheuer F."/>
            <person name="Hollensteiner J."/>
            <person name="Wemheuer B."/>
        </authorList>
    </citation>
    <scope>NUCLEOTIDE SEQUENCE [LARGE SCALE GENOMIC DNA]</scope>
    <source>
        <strain evidence="7 8">GM4FR</strain>
    </source>
</reference>
<feature type="domain" description="Histidine kinase" evidence="5">
    <location>
        <begin position="179"/>
        <end position="401"/>
    </location>
</feature>
<dbReference type="CDD" id="cd00082">
    <property type="entry name" value="HisKA"/>
    <property type="match status" value="1"/>
</dbReference>
<comment type="caution">
    <text evidence="4">Lacks conserved residue(s) required for the propagation of feature annotation.</text>
</comment>
<evidence type="ECO:0000256" key="3">
    <source>
        <dbReference type="ARBA" id="ARBA00022553"/>
    </source>
</evidence>
<dbReference type="InterPro" id="IPR005467">
    <property type="entry name" value="His_kinase_dom"/>
</dbReference>
<dbReference type="InterPro" id="IPR003661">
    <property type="entry name" value="HisK_dim/P_dom"/>
</dbReference>
<dbReference type="InterPro" id="IPR001789">
    <property type="entry name" value="Sig_transdc_resp-reg_receiver"/>
</dbReference>
<dbReference type="Gene3D" id="3.30.565.10">
    <property type="entry name" value="Histidine kinase-like ATPase, C-terminal domain"/>
    <property type="match status" value="1"/>
</dbReference>
<evidence type="ECO:0000256" key="2">
    <source>
        <dbReference type="ARBA" id="ARBA00012438"/>
    </source>
</evidence>
<evidence type="ECO:0000259" key="5">
    <source>
        <dbReference type="PROSITE" id="PS50109"/>
    </source>
</evidence>
<dbReference type="SMART" id="SM00448">
    <property type="entry name" value="REC"/>
    <property type="match status" value="1"/>
</dbReference>
<dbReference type="SUPFAM" id="SSF47384">
    <property type="entry name" value="Homodimeric domain of signal transducing histidine kinase"/>
    <property type="match status" value="1"/>
</dbReference>
<dbReference type="SUPFAM" id="SSF52172">
    <property type="entry name" value="CheY-like"/>
    <property type="match status" value="1"/>
</dbReference>
<evidence type="ECO:0000256" key="4">
    <source>
        <dbReference type="PROSITE-ProRule" id="PRU00169"/>
    </source>
</evidence>
<dbReference type="InterPro" id="IPR011006">
    <property type="entry name" value="CheY-like_superfamily"/>
</dbReference>
<dbReference type="SMART" id="SM00388">
    <property type="entry name" value="HisKA"/>
    <property type="match status" value="1"/>
</dbReference>